<organism evidence="5 6">
    <name type="scientific">Lymnaea stagnalis</name>
    <name type="common">Great pond snail</name>
    <name type="synonym">Helix stagnalis</name>
    <dbReference type="NCBI Taxonomy" id="6523"/>
    <lineage>
        <taxon>Eukaryota</taxon>
        <taxon>Metazoa</taxon>
        <taxon>Spiralia</taxon>
        <taxon>Lophotrochozoa</taxon>
        <taxon>Mollusca</taxon>
        <taxon>Gastropoda</taxon>
        <taxon>Heterobranchia</taxon>
        <taxon>Euthyneura</taxon>
        <taxon>Panpulmonata</taxon>
        <taxon>Hygrophila</taxon>
        <taxon>Lymnaeoidea</taxon>
        <taxon>Lymnaeidae</taxon>
        <taxon>Lymnaea</taxon>
    </lineage>
</organism>
<reference evidence="5 6" key="1">
    <citation type="submission" date="2024-04" db="EMBL/GenBank/DDBJ databases">
        <authorList>
            <consortium name="Genoscope - CEA"/>
            <person name="William W."/>
        </authorList>
    </citation>
    <scope>NUCLEOTIDE SEQUENCE [LARGE SCALE GENOMIC DNA]</scope>
</reference>
<dbReference type="Proteomes" id="UP001497497">
    <property type="component" value="Unassembled WGS sequence"/>
</dbReference>
<feature type="domain" description="AIG1-type G" evidence="4">
    <location>
        <begin position="2"/>
        <end position="216"/>
    </location>
</feature>
<dbReference type="AlphaFoldDB" id="A0AAV2IH15"/>
<dbReference type="PROSITE" id="PS51720">
    <property type="entry name" value="G_AIG1"/>
    <property type="match status" value="1"/>
</dbReference>
<evidence type="ECO:0000259" key="4">
    <source>
        <dbReference type="PROSITE" id="PS51720"/>
    </source>
</evidence>
<name>A0AAV2IH15_LYMST</name>
<proteinExistence type="inferred from homology"/>
<dbReference type="Gene3D" id="3.40.50.300">
    <property type="entry name" value="P-loop containing nucleotide triphosphate hydrolases"/>
    <property type="match status" value="1"/>
</dbReference>
<comment type="caution">
    <text evidence="5">The sequence shown here is derived from an EMBL/GenBank/DDBJ whole genome shotgun (WGS) entry which is preliminary data.</text>
</comment>
<dbReference type="Pfam" id="PF04548">
    <property type="entry name" value="AIG1"/>
    <property type="match status" value="1"/>
</dbReference>
<dbReference type="PANTHER" id="PTHR10903">
    <property type="entry name" value="GTPASE, IMAP FAMILY MEMBER-RELATED"/>
    <property type="match status" value="1"/>
</dbReference>
<dbReference type="InterPro" id="IPR006703">
    <property type="entry name" value="G_AIG1"/>
</dbReference>
<protein>
    <recommendedName>
        <fullName evidence="4">AIG1-type G domain-containing protein</fullName>
    </recommendedName>
</protein>
<keyword evidence="6" id="KW-1185">Reference proteome</keyword>
<dbReference type="InterPro" id="IPR045058">
    <property type="entry name" value="GIMA/IAN/Toc"/>
</dbReference>
<comment type="similarity">
    <text evidence="1">Belongs to the TRAFAC class TrmE-Era-EngA-EngB-Septin-like GTPase superfamily. AIG1/Toc34/Toc159-like paraseptin GTPase family. IAN subfamily.</text>
</comment>
<dbReference type="InterPro" id="IPR027417">
    <property type="entry name" value="P-loop_NTPase"/>
</dbReference>
<dbReference type="SUPFAM" id="SSF52540">
    <property type="entry name" value="P-loop containing nucleoside triphosphate hydrolases"/>
    <property type="match status" value="1"/>
</dbReference>
<accession>A0AAV2IH15</accession>
<evidence type="ECO:0000256" key="1">
    <source>
        <dbReference type="ARBA" id="ARBA00008535"/>
    </source>
</evidence>
<dbReference type="EMBL" id="CAXITT010000797">
    <property type="protein sequence ID" value="CAL1546301.1"/>
    <property type="molecule type" value="Genomic_DNA"/>
</dbReference>
<evidence type="ECO:0000313" key="6">
    <source>
        <dbReference type="Proteomes" id="UP001497497"/>
    </source>
</evidence>
<keyword evidence="2" id="KW-0547">Nucleotide-binding</keyword>
<evidence type="ECO:0000256" key="2">
    <source>
        <dbReference type="ARBA" id="ARBA00022741"/>
    </source>
</evidence>
<dbReference type="PANTHER" id="PTHR10903:SF184">
    <property type="entry name" value="GTP-BINDING PROTEIN A"/>
    <property type="match status" value="1"/>
</dbReference>
<evidence type="ECO:0000313" key="5">
    <source>
        <dbReference type="EMBL" id="CAL1546301.1"/>
    </source>
</evidence>
<keyword evidence="3" id="KW-0342">GTP-binding</keyword>
<sequence>MVHEYNLLLVGRIGNGKSSTGNTILGRPEFSPRAACRVSRDDIMKYGTVRDDERNRLIHVVDGTGIGDAGKDAQLDKESLIARMNENLWSHVTELTAVVLVLKFGVTFTKQERVQVQAIKGLLGDDVMRRWGVIVMTYGDNFEKDNATSFETWCRDRRGEFKRLLEECDHRCVLFNNRNRTQDQVDRLFVLVDKIQCPYKKRYFDIRVEDDGLGGEEHHILNDKGLTNKGVTKNGTHPGLNGRRCPTQIGYWLQNLCCIKPRNNTRVGDERSVHITEYVELSLVYNQQKSGR</sequence>
<gene>
    <name evidence="5" type="ORF">GSLYS_00019678001</name>
</gene>
<dbReference type="GO" id="GO:0005525">
    <property type="term" value="F:GTP binding"/>
    <property type="evidence" value="ECO:0007669"/>
    <property type="project" value="UniProtKB-KW"/>
</dbReference>
<evidence type="ECO:0000256" key="3">
    <source>
        <dbReference type="ARBA" id="ARBA00023134"/>
    </source>
</evidence>